<keyword evidence="5 11" id="KW-0808">Transferase</keyword>
<dbReference type="InterPro" id="IPR036388">
    <property type="entry name" value="WH-like_DNA-bd_sf"/>
</dbReference>
<dbReference type="Pfam" id="PF01035">
    <property type="entry name" value="DNA_binding_1"/>
    <property type="match status" value="1"/>
</dbReference>
<dbReference type="PANTHER" id="PTHR10815:SF12">
    <property type="entry name" value="METHYLATED-DNA--PROTEIN-CYSTEINE METHYLTRANSFERASE, INDUCIBLE"/>
    <property type="match status" value="1"/>
</dbReference>
<gene>
    <name evidence="11" type="ORF">HMPREF9498_01273</name>
</gene>
<sequence>MIGAQDFESQKNYNEDKKNTRKKCRNMAKKIYYAQQEWQNDHYYLGVTDAGLAFVGSANQSIEELKNWYPQAQLEASEKKTAPYKEALISYLNQHSTTFACPIDIEGTPFQKEVWQALQEIPYGETMTYQEISEKIGRPRAVRAVGTAIGKNPLLMVIPCHRVIGSKGQLTGYRGGLAMKQALLTFEQS</sequence>
<reference evidence="11 12" key="1">
    <citation type="submission" date="2010-07" db="EMBL/GenBank/DDBJ databases">
        <authorList>
            <person name="Sid Ahmed O."/>
        </authorList>
    </citation>
    <scope>NUCLEOTIDE SEQUENCE [LARGE SCALE GENOMIC DNA]</scope>
    <source>
        <strain evidence="11 12">TX4248</strain>
    </source>
</reference>
<dbReference type="GO" id="GO:0032259">
    <property type="term" value="P:methylation"/>
    <property type="evidence" value="ECO:0007669"/>
    <property type="project" value="UniProtKB-KW"/>
</dbReference>
<dbReference type="Proteomes" id="UP000004846">
    <property type="component" value="Unassembled WGS sequence"/>
</dbReference>
<comment type="similarity">
    <text evidence="2">Belongs to the MGMT family.</text>
</comment>
<evidence type="ECO:0000256" key="4">
    <source>
        <dbReference type="ARBA" id="ARBA00022603"/>
    </source>
</evidence>
<dbReference type="NCBIfam" id="TIGR00589">
    <property type="entry name" value="ogt"/>
    <property type="match status" value="1"/>
</dbReference>
<keyword evidence="7" id="KW-0234">DNA repair</keyword>
<comment type="catalytic activity">
    <reaction evidence="8">
        <text>a 6-O-methyl-2'-deoxyguanosine in DNA + L-cysteinyl-[protein] = S-methyl-L-cysteinyl-[protein] + a 2'-deoxyguanosine in DNA</text>
        <dbReference type="Rhea" id="RHEA:24000"/>
        <dbReference type="Rhea" id="RHEA-COMP:10131"/>
        <dbReference type="Rhea" id="RHEA-COMP:10132"/>
        <dbReference type="Rhea" id="RHEA-COMP:11367"/>
        <dbReference type="Rhea" id="RHEA-COMP:11368"/>
        <dbReference type="ChEBI" id="CHEBI:29950"/>
        <dbReference type="ChEBI" id="CHEBI:82612"/>
        <dbReference type="ChEBI" id="CHEBI:85445"/>
        <dbReference type="ChEBI" id="CHEBI:85448"/>
        <dbReference type="EC" id="2.1.1.63"/>
    </reaction>
</comment>
<dbReference type="EMBL" id="AEBR01000036">
    <property type="protein sequence ID" value="EFM83076.1"/>
    <property type="molecule type" value="Genomic_DNA"/>
</dbReference>
<evidence type="ECO:0000259" key="10">
    <source>
        <dbReference type="Pfam" id="PF01035"/>
    </source>
</evidence>
<dbReference type="GO" id="GO:0006281">
    <property type="term" value="P:DNA repair"/>
    <property type="evidence" value="ECO:0007669"/>
    <property type="project" value="UniProtKB-KW"/>
</dbReference>
<feature type="region of interest" description="Disordered" evidence="9">
    <location>
        <begin position="1"/>
        <end position="21"/>
    </location>
</feature>
<dbReference type="PANTHER" id="PTHR10815">
    <property type="entry name" value="METHYLATED-DNA--PROTEIN-CYSTEINE METHYLTRANSFERASE"/>
    <property type="match status" value="1"/>
</dbReference>
<keyword evidence="6" id="KW-0227">DNA damage</keyword>
<dbReference type="InterPro" id="IPR001497">
    <property type="entry name" value="MethylDNA_cys_MeTrfase_AS"/>
</dbReference>
<dbReference type="CDD" id="cd06445">
    <property type="entry name" value="ATase"/>
    <property type="match status" value="1"/>
</dbReference>
<keyword evidence="4 11" id="KW-0489">Methyltransferase</keyword>
<evidence type="ECO:0000256" key="6">
    <source>
        <dbReference type="ARBA" id="ARBA00022763"/>
    </source>
</evidence>
<dbReference type="AlphaFoldDB" id="A0A125W7A6"/>
<dbReference type="FunFam" id="1.10.10.10:FF:000214">
    <property type="entry name" value="Methylated-DNA--protein-cysteine methyltransferase"/>
    <property type="match status" value="1"/>
</dbReference>
<evidence type="ECO:0000313" key="11">
    <source>
        <dbReference type="EMBL" id="EFM83076.1"/>
    </source>
</evidence>
<dbReference type="InterPro" id="IPR036217">
    <property type="entry name" value="MethylDNA_cys_MeTrfase_DNAb"/>
</dbReference>
<evidence type="ECO:0000256" key="7">
    <source>
        <dbReference type="ARBA" id="ARBA00023204"/>
    </source>
</evidence>
<dbReference type="GO" id="GO:0003908">
    <property type="term" value="F:methylated-DNA-[protein]-cysteine S-methyltransferase activity"/>
    <property type="evidence" value="ECO:0007669"/>
    <property type="project" value="UniProtKB-EC"/>
</dbReference>
<dbReference type="Gene3D" id="1.10.10.10">
    <property type="entry name" value="Winged helix-like DNA-binding domain superfamily/Winged helix DNA-binding domain"/>
    <property type="match status" value="1"/>
</dbReference>
<evidence type="ECO:0000256" key="8">
    <source>
        <dbReference type="ARBA" id="ARBA00049348"/>
    </source>
</evidence>
<dbReference type="PROSITE" id="PS00374">
    <property type="entry name" value="MGMT"/>
    <property type="match status" value="1"/>
</dbReference>
<dbReference type="EC" id="2.1.1.63" evidence="3"/>
<feature type="domain" description="Methylated-DNA-[protein]-cysteine S-methyltransferase DNA binding" evidence="10">
    <location>
        <begin position="109"/>
        <end position="188"/>
    </location>
</feature>
<comment type="catalytic activity">
    <reaction evidence="1">
        <text>a 4-O-methyl-thymidine in DNA + L-cysteinyl-[protein] = a thymidine in DNA + S-methyl-L-cysteinyl-[protein]</text>
        <dbReference type="Rhea" id="RHEA:53428"/>
        <dbReference type="Rhea" id="RHEA-COMP:10131"/>
        <dbReference type="Rhea" id="RHEA-COMP:10132"/>
        <dbReference type="Rhea" id="RHEA-COMP:13555"/>
        <dbReference type="Rhea" id="RHEA-COMP:13556"/>
        <dbReference type="ChEBI" id="CHEBI:29950"/>
        <dbReference type="ChEBI" id="CHEBI:82612"/>
        <dbReference type="ChEBI" id="CHEBI:137386"/>
        <dbReference type="ChEBI" id="CHEBI:137387"/>
        <dbReference type="EC" id="2.1.1.63"/>
    </reaction>
</comment>
<dbReference type="SUPFAM" id="SSF46767">
    <property type="entry name" value="Methylated DNA-protein cysteine methyltransferase, C-terminal domain"/>
    <property type="match status" value="1"/>
</dbReference>
<dbReference type="HOGENOM" id="CLU_000445_52_2_9"/>
<accession>A0A125W7A6</accession>
<organism evidence="11 12">
    <name type="scientific">Enterococcus faecalis TX4248</name>
    <dbReference type="NCBI Taxonomy" id="749495"/>
    <lineage>
        <taxon>Bacteria</taxon>
        <taxon>Bacillati</taxon>
        <taxon>Bacillota</taxon>
        <taxon>Bacilli</taxon>
        <taxon>Lactobacillales</taxon>
        <taxon>Enterococcaceae</taxon>
        <taxon>Enterococcus</taxon>
    </lineage>
</organism>
<protein>
    <recommendedName>
        <fullName evidence="3">methylated-DNA--[protein]-cysteine S-methyltransferase</fullName>
        <ecNumber evidence="3">2.1.1.63</ecNumber>
    </recommendedName>
</protein>
<dbReference type="InterPro" id="IPR036631">
    <property type="entry name" value="MGMT_N_sf"/>
</dbReference>
<proteinExistence type="inferred from homology"/>
<evidence type="ECO:0000313" key="12">
    <source>
        <dbReference type="Proteomes" id="UP000004846"/>
    </source>
</evidence>
<dbReference type="InterPro" id="IPR014048">
    <property type="entry name" value="MethylDNA_cys_MeTrfase_DNA-bd"/>
</dbReference>
<evidence type="ECO:0000256" key="9">
    <source>
        <dbReference type="SAM" id="MobiDB-lite"/>
    </source>
</evidence>
<comment type="caution">
    <text evidence="11">The sequence shown here is derived from an EMBL/GenBank/DDBJ whole genome shotgun (WGS) entry which is preliminary data.</text>
</comment>
<evidence type="ECO:0000256" key="3">
    <source>
        <dbReference type="ARBA" id="ARBA00011918"/>
    </source>
</evidence>
<evidence type="ECO:0000256" key="1">
    <source>
        <dbReference type="ARBA" id="ARBA00001286"/>
    </source>
</evidence>
<evidence type="ECO:0000256" key="5">
    <source>
        <dbReference type="ARBA" id="ARBA00022679"/>
    </source>
</evidence>
<dbReference type="Gene3D" id="3.30.160.70">
    <property type="entry name" value="Methylated DNA-protein cysteine methyltransferase domain"/>
    <property type="match status" value="1"/>
</dbReference>
<dbReference type="SUPFAM" id="SSF53155">
    <property type="entry name" value="Methylated DNA-protein cysteine methyltransferase domain"/>
    <property type="match status" value="1"/>
</dbReference>
<name>A0A125W7A6_ENTFL</name>
<evidence type="ECO:0000256" key="2">
    <source>
        <dbReference type="ARBA" id="ARBA00008711"/>
    </source>
</evidence>